<organism evidence="1 2">
    <name type="scientific">Rhizobium etli 8C-3</name>
    <dbReference type="NCBI Taxonomy" id="538025"/>
    <lineage>
        <taxon>Bacteria</taxon>
        <taxon>Pseudomonadati</taxon>
        <taxon>Pseudomonadota</taxon>
        <taxon>Alphaproteobacteria</taxon>
        <taxon>Hyphomicrobiales</taxon>
        <taxon>Rhizobiaceae</taxon>
        <taxon>Rhizobium/Agrobacterium group</taxon>
        <taxon>Rhizobium</taxon>
    </lineage>
</organism>
<evidence type="ECO:0000313" key="2">
    <source>
        <dbReference type="Proteomes" id="UP000185109"/>
    </source>
</evidence>
<name>A0A1L5P6U5_RHIET</name>
<accession>A0A1L5P6U5</accession>
<gene>
    <name evidence="1" type="ORF">AM571_CH03063</name>
</gene>
<dbReference type="EMBL" id="CP017241">
    <property type="protein sequence ID" value="APO75864.1"/>
    <property type="molecule type" value="Genomic_DNA"/>
</dbReference>
<sequence>MTINFQRPYAFLRADKKGQQALALLRTLVVRHDRETARKWKRSIETCRYRVPLGSR</sequence>
<reference evidence="1 2" key="1">
    <citation type="submission" date="2016-09" db="EMBL/GenBank/DDBJ databases">
        <title>The complete genome sequences of Rhizobium gallicum, symbiovars gallicum and phaseoli, symbionts associated to common bean (Phaseolus vulgaris).</title>
        <authorList>
            <person name="Bustos P."/>
            <person name="Santamaria R.I."/>
            <person name="Perez-Carrascal O.M."/>
            <person name="Juarez S."/>
            <person name="Lozano L."/>
            <person name="Martinez-Flores I."/>
            <person name="Martinez-Romero E."/>
            <person name="Cevallos M."/>
            <person name="Romero D."/>
            <person name="Davila G."/>
            <person name="Gonzalez V."/>
        </authorList>
    </citation>
    <scope>NUCLEOTIDE SEQUENCE [LARGE SCALE GENOMIC DNA]</scope>
    <source>
        <strain evidence="1 2">8C-3</strain>
    </source>
</reference>
<protein>
    <submittedName>
        <fullName evidence="1">Uncharacterized protein</fullName>
    </submittedName>
</protein>
<proteinExistence type="predicted"/>
<dbReference type="AlphaFoldDB" id="A0A1L5P6U5"/>
<dbReference type="Proteomes" id="UP000185109">
    <property type="component" value="Chromosome"/>
</dbReference>
<evidence type="ECO:0000313" key="1">
    <source>
        <dbReference type="EMBL" id="APO75864.1"/>
    </source>
</evidence>